<dbReference type="PROSITE" id="PS00518">
    <property type="entry name" value="ZF_RING_1"/>
    <property type="match status" value="1"/>
</dbReference>
<dbReference type="InterPro" id="IPR041523">
    <property type="entry name" value="ROQ_II"/>
</dbReference>
<dbReference type="PANTHER" id="PTHR13139">
    <property type="entry name" value="RING FINGER AND CCCH-TYPE ZINC FINGER DOMAIN-CONTAINING PROTEIN"/>
    <property type="match status" value="1"/>
</dbReference>
<proteinExistence type="predicted"/>
<dbReference type="GO" id="GO:0006511">
    <property type="term" value="P:ubiquitin-dependent protein catabolic process"/>
    <property type="evidence" value="ECO:0007669"/>
    <property type="project" value="TreeGrafter"/>
</dbReference>
<evidence type="ECO:0000256" key="10">
    <source>
        <dbReference type="SAM" id="MobiDB-lite"/>
    </source>
</evidence>
<dbReference type="InterPro" id="IPR036855">
    <property type="entry name" value="Znf_CCCH_sf"/>
</dbReference>
<evidence type="ECO:0000256" key="6">
    <source>
        <dbReference type="ARBA" id="ARBA00022723"/>
    </source>
</evidence>
<evidence type="ECO:0000256" key="7">
    <source>
        <dbReference type="ARBA" id="ARBA00022771"/>
    </source>
</evidence>
<comment type="catalytic activity">
    <reaction evidence="1">
        <text>S-ubiquitinyl-[E2 ubiquitin-conjugating enzyme]-L-cysteine + [acceptor protein]-L-lysine = [E2 ubiquitin-conjugating enzyme]-L-cysteine + N(6)-ubiquitinyl-[acceptor protein]-L-lysine.</text>
        <dbReference type="EC" id="2.3.2.27"/>
    </reaction>
</comment>
<dbReference type="PROSITE" id="PS50089">
    <property type="entry name" value="ZF_RING_2"/>
    <property type="match status" value="1"/>
</dbReference>
<evidence type="ECO:0000256" key="1">
    <source>
        <dbReference type="ARBA" id="ARBA00000900"/>
    </source>
</evidence>
<dbReference type="Pfam" id="PF00642">
    <property type="entry name" value="zf-CCCH"/>
    <property type="match status" value="1"/>
</dbReference>
<dbReference type="EC" id="2.3.2.27" evidence="3"/>
<evidence type="ECO:0000256" key="3">
    <source>
        <dbReference type="ARBA" id="ARBA00012483"/>
    </source>
</evidence>
<evidence type="ECO:0000313" key="14">
    <source>
        <dbReference type="Proteomes" id="UP000036403"/>
    </source>
</evidence>
<name>A0A0J7NFY5_LASNI</name>
<dbReference type="GO" id="GO:0000209">
    <property type="term" value="P:protein polyubiquitination"/>
    <property type="evidence" value="ECO:0007669"/>
    <property type="project" value="TreeGrafter"/>
</dbReference>
<keyword evidence="6 9" id="KW-0479">Metal-binding</keyword>
<dbReference type="GO" id="GO:0035613">
    <property type="term" value="F:RNA stem-loop binding"/>
    <property type="evidence" value="ECO:0007669"/>
    <property type="project" value="TreeGrafter"/>
</dbReference>
<dbReference type="Pfam" id="PF09807">
    <property type="entry name" value="ELP6"/>
    <property type="match status" value="1"/>
</dbReference>
<keyword evidence="14" id="KW-1185">Reference proteome</keyword>
<dbReference type="Gene3D" id="3.30.40.10">
    <property type="entry name" value="Zinc/RING finger domain, C3HC4 (zinc finger)"/>
    <property type="match status" value="1"/>
</dbReference>
<dbReference type="GO" id="GO:0010494">
    <property type="term" value="C:cytoplasmic stress granule"/>
    <property type="evidence" value="ECO:0007669"/>
    <property type="project" value="TreeGrafter"/>
</dbReference>
<dbReference type="InterPro" id="IPR027370">
    <property type="entry name" value="Znf-RING_euk"/>
</dbReference>
<dbReference type="Gene3D" id="1.20.120.1790">
    <property type="match status" value="1"/>
</dbReference>
<feature type="zinc finger region" description="C3H1-type" evidence="9">
    <location>
        <begin position="834"/>
        <end position="862"/>
    </location>
</feature>
<dbReference type="SMART" id="SM00184">
    <property type="entry name" value="RING"/>
    <property type="match status" value="1"/>
</dbReference>
<protein>
    <recommendedName>
        <fullName evidence="4">Elongator complex protein 6</fullName>
        <ecNumber evidence="3">2.3.2.27</ecNumber>
    </recommendedName>
</protein>
<dbReference type="GO" id="GO:0008270">
    <property type="term" value="F:zinc ion binding"/>
    <property type="evidence" value="ECO:0007669"/>
    <property type="project" value="UniProtKB-KW"/>
</dbReference>
<feature type="non-terminal residue" evidence="13">
    <location>
        <position position="1"/>
    </location>
</feature>
<gene>
    <name evidence="13" type="ORF">RF55_8642</name>
</gene>
<dbReference type="PaxDb" id="67767-A0A0J7NFY5"/>
<keyword evidence="7 9" id="KW-0863">Zinc-finger</keyword>
<dbReference type="FunFam" id="3.30.40.10:FF:000047">
    <property type="entry name" value="Roquin-2 isoform 1"/>
    <property type="match status" value="1"/>
</dbReference>
<keyword evidence="5" id="KW-0808">Transferase</keyword>
<dbReference type="InterPro" id="IPR017907">
    <property type="entry name" value="Znf_RING_CS"/>
</dbReference>
<dbReference type="Proteomes" id="UP000036403">
    <property type="component" value="Unassembled WGS sequence"/>
</dbReference>
<dbReference type="CDD" id="cd19495">
    <property type="entry name" value="Elp6"/>
    <property type="match status" value="1"/>
</dbReference>
<evidence type="ECO:0000256" key="4">
    <source>
        <dbReference type="ARBA" id="ARBA00020263"/>
    </source>
</evidence>
<feature type="domain" description="C3H1-type" evidence="12">
    <location>
        <begin position="834"/>
        <end position="862"/>
    </location>
</feature>
<dbReference type="GO" id="GO:0002098">
    <property type="term" value="P:tRNA wobble uridine modification"/>
    <property type="evidence" value="ECO:0007669"/>
    <property type="project" value="InterPro"/>
</dbReference>
<evidence type="ECO:0000313" key="13">
    <source>
        <dbReference type="EMBL" id="KMQ91480.1"/>
    </source>
</evidence>
<dbReference type="OrthoDB" id="10067217at2759"/>
<dbReference type="InterPro" id="IPR048575">
    <property type="entry name" value="Roquin_1_2-like_ROQ"/>
</dbReference>
<accession>A0A0J7NFY5</accession>
<dbReference type="Gene3D" id="3.40.50.300">
    <property type="entry name" value="P-loop containing nucleotide triphosphate hydrolases"/>
    <property type="match status" value="1"/>
</dbReference>
<dbReference type="AlphaFoldDB" id="A0A0J7NFY5"/>
<dbReference type="Gene3D" id="4.10.1000.10">
    <property type="entry name" value="Zinc finger, CCCH-type"/>
    <property type="match status" value="1"/>
</dbReference>
<evidence type="ECO:0000256" key="8">
    <source>
        <dbReference type="ARBA" id="ARBA00022833"/>
    </source>
</evidence>
<dbReference type="GO" id="GO:0000932">
    <property type="term" value="C:P-body"/>
    <property type="evidence" value="ECO:0007669"/>
    <property type="project" value="UniProtKB-SubCell"/>
</dbReference>
<comment type="caution">
    <text evidence="13">The sequence shown here is derived from an EMBL/GenBank/DDBJ whole genome shotgun (WGS) entry which is preliminary data.</text>
</comment>
<dbReference type="Pfam" id="PF21206">
    <property type="entry name" value="Roquin_1_2-like_ROQ"/>
    <property type="match status" value="1"/>
</dbReference>
<reference evidence="13 14" key="1">
    <citation type="submission" date="2015-04" db="EMBL/GenBank/DDBJ databases">
        <title>Lasius niger genome sequencing.</title>
        <authorList>
            <person name="Konorov E.A."/>
            <person name="Nikitin M.A."/>
            <person name="Kirill M.V."/>
            <person name="Chang P."/>
        </authorList>
    </citation>
    <scope>NUCLEOTIDE SEQUENCE [LARGE SCALE GENOMIC DNA]</scope>
    <source>
        <tissue evidence="13">Whole</tissue>
    </source>
</reference>
<evidence type="ECO:0000259" key="11">
    <source>
        <dbReference type="PROSITE" id="PS50089"/>
    </source>
</evidence>
<dbReference type="STRING" id="67767.A0A0J7NFY5"/>
<evidence type="ECO:0000256" key="5">
    <source>
        <dbReference type="ARBA" id="ARBA00022679"/>
    </source>
</evidence>
<dbReference type="GO" id="GO:0003729">
    <property type="term" value="F:mRNA binding"/>
    <property type="evidence" value="ECO:0007669"/>
    <property type="project" value="TreeGrafter"/>
</dbReference>
<dbReference type="InterPro" id="IPR018627">
    <property type="entry name" value="ELP6"/>
</dbReference>
<keyword evidence="8 9" id="KW-0862">Zinc</keyword>
<dbReference type="InterPro" id="IPR000571">
    <property type="entry name" value="Znf_CCCH"/>
</dbReference>
<evidence type="ECO:0000256" key="2">
    <source>
        <dbReference type="ARBA" id="ARBA00004201"/>
    </source>
</evidence>
<evidence type="ECO:0000259" key="12">
    <source>
        <dbReference type="PROSITE" id="PS50103"/>
    </source>
</evidence>
<dbReference type="GO" id="GO:0033588">
    <property type="term" value="C:elongator holoenzyme complex"/>
    <property type="evidence" value="ECO:0007669"/>
    <property type="project" value="InterPro"/>
</dbReference>
<dbReference type="InterPro" id="IPR027417">
    <property type="entry name" value="P-loop_NTPase"/>
</dbReference>
<dbReference type="SMART" id="SM00356">
    <property type="entry name" value="ZnF_C3H1"/>
    <property type="match status" value="1"/>
</dbReference>
<dbReference type="FunFam" id="1.20.120.1790:FF:000001">
    <property type="entry name" value="roquin-1 isoform X1"/>
    <property type="match status" value="1"/>
</dbReference>
<dbReference type="GO" id="GO:0003725">
    <property type="term" value="F:double-stranded RNA binding"/>
    <property type="evidence" value="ECO:0007669"/>
    <property type="project" value="TreeGrafter"/>
</dbReference>
<dbReference type="GO" id="GO:0061630">
    <property type="term" value="F:ubiquitin protein ligase activity"/>
    <property type="evidence" value="ECO:0007669"/>
    <property type="project" value="UniProtKB-EC"/>
</dbReference>
<evidence type="ECO:0000256" key="9">
    <source>
        <dbReference type="PROSITE-ProRule" id="PRU00723"/>
    </source>
</evidence>
<feature type="domain" description="RING-type" evidence="11">
    <location>
        <begin position="383"/>
        <end position="423"/>
    </location>
</feature>
<organism evidence="13 14">
    <name type="scientific">Lasius niger</name>
    <name type="common">Black garden ant</name>
    <dbReference type="NCBI Taxonomy" id="67767"/>
    <lineage>
        <taxon>Eukaryota</taxon>
        <taxon>Metazoa</taxon>
        <taxon>Ecdysozoa</taxon>
        <taxon>Arthropoda</taxon>
        <taxon>Hexapoda</taxon>
        <taxon>Insecta</taxon>
        <taxon>Pterygota</taxon>
        <taxon>Neoptera</taxon>
        <taxon>Endopterygota</taxon>
        <taxon>Hymenoptera</taxon>
        <taxon>Apocrita</taxon>
        <taxon>Aculeata</taxon>
        <taxon>Formicoidea</taxon>
        <taxon>Formicidae</taxon>
        <taxon>Formicinae</taxon>
        <taxon>Lasius</taxon>
        <taxon>Lasius</taxon>
    </lineage>
</organism>
<feature type="region of interest" description="Disordered" evidence="10">
    <location>
        <begin position="866"/>
        <end position="899"/>
    </location>
</feature>
<dbReference type="EMBL" id="LBMM01005479">
    <property type="protein sequence ID" value="KMQ91480.1"/>
    <property type="molecule type" value="Genomic_DNA"/>
</dbReference>
<feature type="region of interest" description="Disordered" evidence="10">
    <location>
        <begin position="908"/>
        <end position="927"/>
    </location>
</feature>
<dbReference type="SUPFAM" id="SSF57850">
    <property type="entry name" value="RING/U-box"/>
    <property type="match status" value="1"/>
</dbReference>
<dbReference type="PROSITE" id="PS50103">
    <property type="entry name" value="ZF_C3H1"/>
    <property type="match status" value="1"/>
</dbReference>
<feature type="region of interest" description="Disordered" evidence="10">
    <location>
        <begin position="801"/>
        <end position="823"/>
    </location>
</feature>
<dbReference type="UniPathway" id="UPA00988"/>
<dbReference type="Pfam" id="PF13445">
    <property type="entry name" value="zf-RING_UBOX"/>
    <property type="match status" value="1"/>
</dbReference>
<dbReference type="InterPro" id="IPR001841">
    <property type="entry name" value="Znf_RING"/>
</dbReference>
<dbReference type="GO" id="GO:0000288">
    <property type="term" value="P:nuclear-transcribed mRNA catabolic process, deadenylation-dependent decay"/>
    <property type="evidence" value="ECO:0007669"/>
    <property type="project" value="TreeGrafter"/>
</dbReference>
<dbReference type="Pfam" id="PF18386">
    <property type="entry name" value="ROQ_II"/>
    <property type="match status" value="1"/>
</dbReference>
<dbReference type="InterPro" id="IPR052249">
    <property type="entry name" value="Roquin_domain"/>
</dbReference>
<feature type="compositionally biased region" description="Polar residues" evidence="10">
    <location>
        <begin position="807"/>
        <end position="816"/>
    </location>
</feature>
<sequence>FIMASAMEMVCNTLGIDRVNMDSKIILIEEQHGTNANFLVNAILSHALKQKKAVCLVLCHNTFGHYHNIGMRLGYNLLALKEKGQVTVAEPMKIVATNIADMCKDSADKEKMIIPDAASMENIDIAHRLFTYVRKKYDEAAKFDESVVFIFDDINHLLDFGLSLHDVMYFVRYLRSFVALHPLSQLCILTHTFKDDSQTSNTDVVAKILKYMAHLCVTTQPFRTGHSSDASGKLIIHWRIDSIRLKFHWAEKTTHLFKLLDWQVKIGAPGAASPWGRCPRFAESSIFGKTKLYWDEWKKQWNARLDEWEMQASYATQELFSPTILSTNNNEDNEVSRSRIDLNDEDLASILQRKVSGLIRKREGSDVSASRLAAPQWTEFLSCPICCHDFDVAIRGPISLGCGHTICRACLANLHRKQCPFDQSVINIDVERLPVNEALLQLLGNPISAVVSSASVSNQQQNYQKLLPVDQHANYLRAKSCIEELALYLKPCQTTNTAGKYLFLNIKYKYNYEKLIYLIYIGIVGGSGGLVSRPMQRKLVTLLGCQLVEPEGRARALRAARSLGERTVTELILQHQNPQQLSANLWAAVRARGCQFLGPAMQEEVLKLVLLALEDGSALSRKVLVMFVVQRLEPHFPQASKTSIGHVVQLLYRASCFKVSKREGDSSLMQLKEEFRTYEALRREHDAQIVQIATEAGLRIAPDQWSALLYGDTAHKSHMQSIIDKLQTPQSFAQSVQELVIALQRTPDPGQLSGLRPQLELLAAIDPSPETEPPSLAECRAALEAVRIVVAALVDFVRQHGGGGASSGNRKSATQDSGGGGPCGGSCSGPATGKYKVSMCRDLALRGTCPRSNNCTFAHSDTELDKYRSKNRKLSVRTSSNQVESKSEKNNKTFNKQNGDLTAYHSAKAHDRETAVQHPTPIPTNLESNLIDSLTSTYMLPSAPPQNLSHLGLCSVKGGAMVDGGGSPAVHCSGHYIMSPGSVATVDYGSSPTTTTNLGMWDTPQIVSTNHVTSDKKQRTAKSMLAILLQRRMEILNQLETIIGKQQQQQLISPQMKTNYELRQEGDLSLTTSNNFSIWTAANSFRCPGTDSPPSASHLLDDDAPYVPLLDVPPTASLPPASKQGSISRLSKTLIRCDNNNDNIYK</sequence>
<comment type="subcellular location">
    <subcellularLocation>
        <location evidence="2">Cytoplasm</location>
        <location evidence="2">P-body</location>
    </subcellularLocation>
</comment>
<dbReference type="InterPro" id="IPR013083">
    <property type="entry name" value="Znf_RING/FYVE/PHD"/>
</dbReference>
<dbReference type="PANTHER" id="PTHR13139:SF54">
    <property type="entry name" value="RING-TYPE E3 UBIQUITIN TRANSFERASE"/>
    <property type="match status" value="1"/>
</dbReference>
<dbReference type="SUPFAM" id="SSF90229">
    <property type="entry name" value="CCCH zinc finger"/>
    <property type="match status" value="1"/>
</dbReference>